<sequence length="107" mass="11961">LQKKSGVKGWDAPLPSCCVEVSGATSQASLSYLRQVRAREQSKEHMCRDHVSIIPQLRKVTETIHKNFDSLPAISFLPNKQVSPEDESTIALRMKKMCCQFSKCVPA</sequence>
<accession>A0A3B3CYK5</accession>
<name>A0A3B3CYK5_ORYME</name>
<protein>
    <submittedName>
        <fullName evidence="1">Uncharacterized protein</fullName>
    </submittedName>
</protein>
<reference evidence="1" key="1">
    <citation type="submission" date="2025-08" db="UniProtKB">
        <authorList>
            <consortium name="Ensembl"/>
        </authorList>
    </citation>
    <scope>IDENTIFICATION</scope>
</reference>
<reference evidence="1" key="2">
    <citation type="submission" date="2025-09" db="UniProtKB">
        <authorList>
            <consortium name="Ensembl"/>
        </authorList>
    </citation>
    <scope>IDENTIFICATION</scope>
</reference>
<evidence type="ECO:0000313" key="1">
    <source>
        <dbReference type="Ensembl" id="ENSOMEP00000022681.1"/>
    </source>
</evidence>
<dbReference type="AlphaFoldDB" id="A0A3B3CYK5"/>
<evidence type="ECO:0000313" key="2">
    <source>
        <dbReference type="Proteomes" id="UP000261560"/>
    </source>
</evidence>
<keyword evidence="2" id="KW-1185">Reference proteome</keyword>
<dbReference type="Proteomes" id="UP000261560">
    <property type="component" value="Unplaced"/>
</dbReference>
<organism evidence="1 2">
    <name type="scientific">Oryzias melastigma</name>
    <name type="common">Marine medaka</name>
    <dbReference type="NCBI Taxonomy" id="30732"/>
    <lineage>
        <taxon>Eukaryota</taxon>
        <taxon>Metazoa</taxon>
        <taxon>Chordata</taxon>
        <taxon>Craniata</taxon>
        <taxon>Vertebrata</taxon>
        <taxon>Euteleostomi</taxon>
        <taxon>Actinopterygii</taxon>
        <taxon>Neopterygii</taxon>
        <taxon>Teleostei</taxon>
        <taxon>Neoteleostei</taxon>
        <taxon>Acanthomorphata</taxon>
        <taxon>Ovalentaria</taxon>
        <taxon>Atherinomorphae</taxon>
        <taxon>Beloniformes</taxon>
        <taxon>Adrianichthyidae</taxon>
        <taxon>Oryziinae</taxon>
        <taxon>Oryzias</taxon>
    </lineage>
</organism>
<dbReference type="Ensembl" id="ENSOMET00000014151.1">
    <property type="protein sequence ID" value="ENSOMEP00000022681.1"/>
    <property type="gene ID" value="ENSOMEG00000002343.1"/>
</dbReference>
<proteinExistence type="predicted"/>
<dbReference type="PaxDb" id="30732-ENSOMEP00000022681"/>